<dbReference type="SFLD" id="SFLDS00003">
    <property type="entry name" value="Haloacid_Dehalogenase"/>
    <property type="match status" value="1"/>
</dbReference>
<protein>
    <recommendedName>
        <fullName evidence="4">phosphoglycolate phosphatase</fullName>
        <ecNumber evidence="4">3.1.3.18</ecNumber>
    </recommendedName>
</protein>
<dbReference type="SFLD" id="SFLDG01129">
    <property type="entry name" value="C1.5:_HAD__Beta-PGM__Phosphata"/>
    <property type="match status" value="1"/>
</dbReference>
<dbReference type="EC" id="3.1.3.18" evidence="4"/>
<dbReference type="PANTHER" id="PTHR43434">
    <property type="entry name" value="PHOSPHOGLYCOLATE PHOSPHATASE"/>
    <property type="match status" value="1"/>
</dbReference>
<comment type="similarity">
    <text evidence="3">Belongs to the HAD-like hydrolase superfamily. CbbY/CbbZ/Gph/YieH family.</text>
</comment>
<evidence type="ECO:0000256" key="1">
    <source>
        <dbReference type="ARBA" id="ARBA00000830"/>
    </source>
</evidence>
<dbReference type="EMBL" id="JAAIYP010000034">
    <property type="protein sequence ID" value="NFV79894.1"/>
    <property type="molecule type" value="Genomic_DNA"/>
</dbReference>
<dbReference type="InterPro" id="IPR023214">
    <property type="entry name" value="HAD_sf"/>
</dbReference>
<dbReference type="RefSeq" id="WP_163677097.1">
    <property type="nucleotide sequence ID" value="NZ_JAAIYP010000034.1"/>
</dbReference>
<dbReference type="Gene3D" id="1.10.150.730">
    <property type="match status" value="1"/>
</dbReference>
<keyword evidence="5" id="KW-0378">Hydrolase</keyword>
<evidence type="ECO:0000313" key="6">
    <source>
        <dbReference type="Proteomes" id="UP000480684"/>
    </source>
</evidence>
<dbReference type="GO" id="GO:0008967">
    <property type="term" value="F:phosphoglycolate phosphatase activity"/>
    <property type="evidence" value="ECO:0007669"/>
    <property type="project" value="UniProtKB-EC"/>
</dbReference>
<name>A0A7C9UYX0_9PROT</name>
<dbReference type="GO" id="GO:0006281">
    <property type="term" value="P:DNA repair"/>
    <property type="evidence" value="ECO:0007669"/>
    <property type="project" value="TreeGrafter"/>
</dbReference>
<dbReference type="GO" id="GO:0005829">
    <property type="term" value="C:cytosol"/>
    <property type="evidence" value="ECO:0007669"/>
    <property type="project" value="TreeGrafter"/>
</dbReference>
<comment type="caution">
    <text evidence="5">The sequence shown here is derived from an EMBL/GenBank/DDBJ whole genome shotgun (WGS) entry which is preliminary data.</text>
</comment>
<dbReference type="Proteomes" id="UP000480684">
    <property type="component" value="Unassembled WGS sequence"/>
</dbReference>
<evidence type="ECO:0000256" key="2">
    <source>
        <dbReference type="ARBA" id="ARBA00004818"/>
    </source>
</evidence>
<reference evidence="5 6" key="1">
    <citation type="submission" date="2020-02" db="EMBL/GenBank/DDBJ databases">
        <authorList>
            <person name="Dziuba M."/>
            <person name="Kuznetsov B."/>
            <person name="Mardanov A."/>
            <person name="Ravin N."/>
            <person name="Grouzdev D."/>
        </authorList>
    </citation>
    <scope>NUCLEOTIDE SEQUENCE [LARGE SCALE GENOMIC DNA]</scope>
    <source>
        <strain evidence="5 6">SpK</strain>
    </source>
</reference>
<proteinExistence type="inferred from homology"/>
<dbReference type="InterPro" id="IPR041492">
    <property type="entry name" value="HAD_2"/>
</dbReference>
<evidence type="ECO:0000313" key="5">
    <source>
        <dbReference type="EMBL" id="NFV79894.1"/>
    </source>
</evidence>
<sequence length="222" mass="24447">MSRPRAIVFDWDNTLVDSWVCIQESYNMTFRHFGMSEWDMVETQANVAASMRDSFPQMFGERWPEARDVFTKSFESIHLSHLRPLPGAAEMLRAFKDAGIHLSVVSNKRGTFLRKEAEVLGWTDLFAALVGANDAEADKPALAPVLMALDGSGIAPGQSVWFAGDSHIDLQCAVNCGCVPVLVRPEPPRPGEFPSHPPVYYLENCAAMVALVSELAVPISPI</sequence>
<gene>
    <name evidence="5" type="ORF">G4223_07200</name>
</gene>
<comment type="catalytic activity">
    <reaction evidence="1">
        <text>2-phosphoglycolate + H2O = glycolate + phosphate</text>
        <dbReference type="Rhea" id="RHEA:14369"/>
        <dbReference type="ChEBI" id="CHEBI:15377"/>
        <dbReference type="ChEBI" id="CHEBI:29805"/>
        <dbReference type="ChEBI" id="CHEBI:43474"/>
        <dbReference type="ChEBI" id="CHEBI:58033"/>
        <dbReference type="EC" id="3.1.3.18"/>
    </reaction>
</comment>
<dbReference type="PANTHER" id="PTHR43434:SF1">
    <property type="entry name" value="PHOSPHOGLYCOLATE PHOSPHATASE"/>
    <property type="match status" value="1"/>
</dbReference>
<keyword evidence="6" id="KW-1185">Reference proteome</keyword>
<accession>A0A7C9UYX0</accession>
<evidence type="ECO:0000256" key="4">
    <source>
        <dbReference type="ARBA" id="ARBA00013078"/>
    </source>
</evidence>
<organism evidence="5 6">
    <name type="scientific">Magnetospirillum aberrantis SpK</name>
    <dbReference type="NCBI Taxonomy" id="908842"/>
    <lineage>
        <taxon>Bacteria</taxon>
        <taxon>Pseudomonadati</taxon>
        <taxon>Pseudomonadota</taxon>
        <taxon>Alphaproteobacteria</taxon>
        <taxon>Rhodospirillales</taxon>
        <taxon>Rhodospirillaceae</taxon>
        <taxon>Magnetospirillum</taxon>
    </lineage>
</organism>
<dbReference type="Pfam" id="PF13419">
    <property type="entry name" value="HAD_2"/>
    <property type="match status" value="1"/>
</dbReference>
<comment type="pathway">
    <text evidence="2">Organic acid metabolism; glycolate biosynthesis; glycolate from 2-phosphoglycolate: step 1/1.</text>
</comment>
<dbReference type="AlphaFoldDB" id="A0A7C9UYX0"/>
<dbReference type="Gene3D" id="3.40.50.1000">
    <property type="entry name" value="HAD superfamily/HAD-like"/>
    <property type="match status" value="1"/>
</dbReference>
<dbReference type="SUPFAM" id="SSF56784">
    <property type="entry name" value="HAD-like"/>
    <property type="match status" value="1"/>
</dbReference>
<dbReference type="InterPro" id="IPR050155">
    <property type="entry name" value="HAD-like_hydrolase_sf"/>
</dbReference>
<dbReference type="InterPro" id="IPR036412">
    <property type="entry name" value="HAD-like_sf"/>
</dbReference>
<evidence type="ECO:0000256" key="3">
    <source>
        <dbReference type="ARBA" id="ARBA00006171"/>
    </source>
</evidence>